<feature type="transmembrane region" description="Helical" evidence="2">
    <location>
        <begin position="12"/>
        <end position="33"/>
    </location>
</feature>
<evidence type="ECO:0000313" key="3">
    <source>
        <dbReference type="EMBL" id="JAP95297.1"/>
    </source>
</evidence>
<dbReference type="EMBL" id="GDID01001309">
    <property type="protein sequence ID" value="JAP95297.1"/>
    <property type="molecule type" value="Transcribed_RNA"/>
</dbReference>
<sequence>IWNLQPAWMKTAFLEFTTYLIVINSAAILYQFYKQKNLKQYYSNIKQAKKLKAQVSGPGFNQRRYQILEKYIKSQFVKILQANKKPAAQPGQPPQMDYTGMIIRFGPMLLSKMLFSDAPGAILYLPFVAKLEQKDDKILQLILKVVAFGKKADDEWKPGYVGRTFFSFLFGFVFKKILSHILYGKIPSMGMMEKAQLMQELNSEPQKKGKKINMVGNNDLKELLEIEEISEVDAPIEQTENDAETSYSGSKL</sequence>
<proteinExistence type="predicted"/>
<feature type="non-terminal residue" evidence="3">
    <location>
        <position position="1"/>
    </location>
</feature>
<keyword evidence="2" id="KW-1133">Transmembrane helix</keyword>
<organism evidence="3">
    <name type="scientific">Trepomonas sp. PC1</name>
    <dbReference type="NCBI Taxonomy" id="1076344"/>
    <lineage>
        <taxon>Eukaryota</taxon>
        <taxon>Metamonada</taxon>
        <taxon>Diplomonadida</taxon>
        <taxon>Hexamitidae</taxon>
        <taxon>Hexamitinae</taxon>
        <taxon>Trepomonas</taxon>
    </lineage>
</organism>
<evidence type="ECO:0000256" key="2">
    <source>
        <dbReference type="SAM" id="Phobius"/>
    </source>
</evidence>
<dbReference type="AlphaFoldDB" id="A0A146KFQ4"/>
<evidence type="ECO:0000256" key="1">
    <source>
        <dbReference type="SAM" id="MobiDB-lite"/>
    </source>
</evidence>
<feature type="transmembrane region" description="Helical" evidence="2">
    <location>
        <begin position="165"/>
        <end position="184"/>
    </location>
</feature>
<keyword evidence="2" id="KW-0472">Membrane</keyword>
<protein>
    <submittedName>
        <fullName evidence="3">Uncharacterized protein</fullName>
    </submittedName>
</protein>
<name>A0A146KFQ4_9EUKA</name>
<keyword evidence="2" id="KW-0812">Transmembrane</keyword>
<accession>A0A146KFQ4</accession>
<gene>
    <name evidence="3" type="ORF">TPC1_11761</name>
</gene>
<reference evidence="3" key="1">
    <citation type="submission" date="2015-07" db="EMBL/GenBank/DDBJ databases">
        <title>Adaptation to a free-living lifestyle via gene acquisitions in the diplomonad Trepomonas sp. PC1.</title>
        <authorList>
            <person name="Xu F."/>
            <person name="Jerlstrom-Hultqvist J."/>
            <person name="Kolisko M."/>
            <person name="Simpson A.G.B."/>
            <person name="Roger A.J."/>
            <person name="Svard S.G."/>
            <person name="Andersson J.O."/>
        </authorList>
    </citation>
    <scope>NUCLEOTIDE SEQUENCE</scope>
    <source>
        <strain evidence="3">PC1</strain>
    </source>
</reference>
<feature type="region of interest" description="Disordered" evidence="1">
    <location>
        <begin position="233"/>
        <end position="252"/>
    </location>
</feature>